<evidence type="ECO:0000313" key="1">
    <source>
        <dbReference type="EMBL" id="CAK0843917.1"/>
    </source>
</evidence>
<proteinExistence type="predicted"/>
<sequence length="341" mass="37700">MCANTLAYSVYAFSTLGFLAQLDAPPSWWAKLEAEAMQSLYPGPYRWAPPAAVHGLPLLGFPASVPDLHAVSLAAKYRVCQWEAASEGGLRVAERAARLRHVRLYATQSLERLGTWAPWYKQAFLLQLDAARQHFEGRGLTPARIALETRAGNAGRIRRLWQRACVRLIAPDRSLELRAFLRVRLSRWACGLPEDVMLDRVMSAFPAVARLCPPRALAACIRTLWNGWATGRRFQRRASCFFGCTAGDDSIEHYADCPHVSAAVYRELGLARLDAPELRLAGFMLMAPPCSEATAPELRRRALATCGVYLTHCWARHAASSGALACRSALRLKLRELAGGS</sequence>
<keyword evidence="2" id="KW-1185">Reference proteome</keyword>
<comment type="caution">
    <text evidence="1">The sequence shown here is derived from an EMBL/GenBank/DDBJ whole genome shotgun (WGS) entry which is preliminary data.</text>
</comment>
<organism evidence="1 2">
    <name type="scientific">Prorocentrum cordatum</name>
    <dbReference type="NCBI Taxonomy" id="2364126"/>
    <lineage>
        <taxon>Eukaryota</taxon>
        <taxon>Sar</taxon>
        <taxon>Alveolata</taxon>
        <taxon>Dinophyceae</taxon>
        <taxon>Prorocentrales</taxon>
        <taxon>Prorocentraceae</taxon>
        <taxon>Prorocentrum</taxon>
    </lineage>
</organism>
<reference evidence="1" key="1">
    <citation type="submission" date="2023-10" db="EMBL/GenBank/DDBJ databases">
        <authorList>
            <person name="Chen Y."/>
            <person name="Shah S."/>
            <person name="Dougan E. K."/>
            <person name="Thang M."/>
            <person name="Chan C."/>
        </authorList>
    </citation>
    <scope>NUCLEOTIDE SEQUENCE [LARGE SCALE GENOMIC DNA]</scope>
</reference>
<protein>
    <submittedName>
        <fullName evidence="1">Uncharacterized protein</fullName>
    </submittedName>
</protein>
<dbReference type="Proteomes" id="UP001189429">
    <property type="component" value="Unassembled WGS sequence"/>
</dbReference>
<dbReference type="EMBL" id="CAUYUJ010014616">
    <property type="protein sequence ID" value="CAK0843917.1"/>
    <property type="molecule type" value="Genomic_DNA"/>
</dbReference>
<name>A0ABN9TDW0_9DINO</name>
<accession>A0ABN9TDW0</accession>
<gene>
    <name evidence="1" type="ORF">PCOR1329_LOCUS38115</name>
</gene>
<evidence type="ECO:0000313" key="2">
    <source>
        <dbReference type="Proteomes" id="UP001189429"/>
    </source>
</evidence>